<feature type="region of interest" description="Disordered" evidence="2">
    <location>
        <begin position="663"/>
        <end position="699"/>
    </location>
</feature>
<feature type="region of interest" description="Disordered" evidence="2">
    <location>
        <begin position="752"/>
        <end position="787"/>
    </location>
</feature>
<dbReference type="WBParaSite" id="MCU_005442-RA">
    <property type="protein sequence ID" value="MCU_005442-RA"/>
    <property type="gene ID" value="MCU_005442"/>
</dbReference>
<feature type="coiled-coil region" evidence="1">
    <location>
        <begin position="127"/>
        <end position="154"/>
    </location>
</feature>
<feature type="region of interest" description="Disordered" evidence="2">
    <location>
        <begin position="512"/>
        <end position="605"/>
    </location>
</feature>
<feature type="coiled-coil region" evidence="1">
    <location>
        <begin position="432"/>
        <end position="459"/>
    </location>
</feature>
<evidence type="ECO:0000256" key="1">
    <source>
        <dbReference type="SAM" id="Coils"/>
    </source>
</evidence>
<feature type="compositionally biased region" description="Basic residues" evidence="2">
    <location>
        <begin position="467"/>
        <end position="481"/>
    </location>
</feature>
<feature type="coiled-coil region" evidence="1">
    <location>
        <begin position="298"/>
        <end position="360"/>
    </location>
</feature>
<evidence type="ECO:0000256" key="2">
    <source>
        <dbReference type="SAM" id="MobiDB-lite"/>
    </source>
</evidence>
<name>A0A5K3F6Y2_MESCO</name>
<dbReference type="AlphaFoldDB" id="A0A5K3F6Y2"/>
<proteinExistence type="predicted"/>
<evidence type="ECO:0000313" key="3">
    <source>
        <dbReference type="WBParaSite" id="MCU_005442-RA"/>
    </source>
</evidence>
<keyword evidence="1" id="KW-0175">Coiled coil</keyword>
<sequence>MSLLEKIGETKNRQMSNVEFERLRLRLAHAEAQLAEELRYREALERDIRTQQSALQQFHIDKRIAERRKNQQFGENIMVNRPADAPGSNGDVILGTSFDVSASAITGNIPPLSLDGENLGAIFQQEHEAAQTEIQNLQTKLNDAVVRLELEEAEVCHLKEVISKLSVDLDSRDTAVVMAHEAKAAAETALQQLTDDLATIEARLQFDFSSACLITPEATSLAEGVAKILKAREQEVQSAWDHVSKMSAEIAAISDIVRLEKEVQTTEASCVDCPSVSVQTDPGSQEQCGEQANLSAEVIQRTNELKIAKDEIAELHEQLRDLASKYTQERALSARAHHFLELSQVEARSYHAELERLQATLAAHVKLLVENGLGGEEALRQWSCVSSDAAVYSEQDLTRQLNYIATHLIFYHDQQESVLRDNARLKEEVCSLRRRVDKNREIQRKLQELNETSDFLESGFYQLLRKQAHRDHSRRNTHRRFSSPIQSALEEDAQDTDADGLAFTDLSQVSSALSSFSPPLPPPSPPRVQAPNSKPLLARDRRRTDVPTSHASAPPVPPVPNPASSPHMPLSLSGRRKSIGVSVSGSPDGVNLGASESCNNENNQNSAIQERPEEIFARLAELRRRNDLQPFHLRTNYPVETQLCSPNEFVTVLKNVQKTRVDHSQAGAISSSSYAAPRPPPTTSATGVQSPAPAGLSIRPKGLQSVSEVLLTGASGIVGAERIDLSSANVRPSVAAQRVTQIVKPTPVAASNVVSSVSTQGRNLRDQTAISGDPSTADKPHSDASLKPSQAVVRKALAFEIELSPPHSRKAPPSCAGKKGSTSGGSNVLFIPIEKRPPASVAKANRTNASHDHPKS</sequence>
<reference evidence="3" key="1">
    <citation type="submission" date="2019-11" db="UniProtKB">
        <authorList>
            <consortium name="WormBaseParasite"/>
        </authorList>
    </citation>
    <scope>IDENTIFICATION</scope>
</reference>
<feature type="region of interest" description="Disordered" evidence="2">
    <location>
        <begin position="802"/>
        <end position="856"/>
    </location>
</feature>
<organism evidence="3">
    <name type="scientific">Mesocestoides corti</name>
    <name type="common">Flatworm</name>
    <dbReference type="NCBI Taxonomy" id="53468"/>
    <lineage>
        <taxon>Eukaryota</taxon>
        <taxon>Metazoa</taxon>
        <taxon>Spiralia</taxon>
        <taxon>Lophotrochozoa</taxon>
        <taxon>Platyhelminthes</taxon>
        <taxon>Cestoda</taxon>
        <taxon>Eucestoda</taxon>
        <taxon>Cyclophyllidea</taxon>
        <taxon>Mesocestoididae</taxon>
        <taxon>Mesocestoides</taxon>
    </lineage>
</organism>
<feature type="compositionally biased region" description="Polar residues" evidence="2">
    <location>
        <begin position="759"/>
        <end position="774"/>
    </location>
</feature>
<feature type="compositionally biased region" description="Pro residues" evidence="2">
    <location>
        <begin position="554"/>
        <end position="563"/>
    </location>
</feature>
<feature type="compositionally biased region" description="Pro residues" evidence="2">
    <location>
        <begin position="518"/>
        <end position="528"/>
    </location>
</feature>
<feature type="compositionally biased region" description="Low complexity" evidence="2">
    <location>
        <begin position="595"/>
        <end position="605"/>
    </location>
</feature>
<accession>A0A5K3F6Y2</accession>
<feature type="region of interest" description="Disordered" evidence="2">
    <location>
        <begin position="467"/>
        <end position="496"/>
    </location>
</feature>
<protein>
    <submittedName>
        <fullName evidence="3">Myosin_tail_1 domain-containing protein</fullName>
    </submittedName>
</protein>